<dbReference type="Gene3D" id="3.30.530.20">
    <property type="match status" value="1"/>
</dbReference>
<evidence type="ECO:0000256" key="3">
    <source>
        <dbReference type="ARBA" id="ARBA00022833"/>
    </source>
</evidence>
<dbReference type="SUPFAM" id="SSF57903">
    <property type="entry name" value="FYVE/PHD zinc finger"/>
    <property type="match status" value="1"/>
</dbReference>
<dbReference type="InterPro" id="IPR013083">
    <property type="entry name" value="Znf_RING/FYVE/PHD"/>
</dbReference>
<evidence type="ECO:0000256" key="2">
    <source>
        <dbReference type="ARBA" id="ARBA00022771"/>
    </source>
</evidence>
<evidence type="ECO:0000256" key="4">
    <source>
        <dbReference type="PROSITE-ProRule" id="PRU00091"/>
    </source>
</evidence>
<dbReference type="InterPro" id="IPR017455">
    <property type="entry name" value="Znf_FYVE-rel"/>
</dbReference>
<keyword evidence="1" id="KW-0479">Metal-binding</keyword>
<dbReference type="InterPro" id="IPR000306">
    <property type="entry name" value="Znf_FYVE"/>
</dbReference>
<feature type="domain" description="FYVE-type" evidence="6">
    <location>
        <begin position="261"/>
        <end position="314"/>
    </location>
</feature>
<evidence type="ECO:0000313" key="7">
    <source>
        <dbReference type="EMBL" id="KAF0723581.1"/>
    </source>
</evidence>
<sequence>MGRTKLTFPLPSTFFDRPVLTDENRRDYIRLGQSSLVELIKKVRLRDGPVSWTLDHEHQGVRVYRAIDPKTSDVIYVRVKEVPATLDEAARLNDPNRDFCHTYHKSYFVDTHTLYSIATPTPEHPHNNIRIKWHALDTRVFAIRDFCTLEYQDDFVIEGVRGYGRCEMSIELPNFPDMEKAHGLIRGHLHLGGDIYLESDRPGYLTLFRHYHQDIGGVGQRVIDWVSKSTMTRDMGAVDSLFHEARIDQADCLPKHLFVPTSTRSRCAVCSERFTILSKKRNCTRCGEVVCKNCSIRTTTRKFRICNLCTKDNLTQSTGLPSDVSYGRRYGSSKGSSGSSVHQPSAAPSELRRSQSAPSKRGDDEHIQVVPLLEAPSRDYYDDDDSSSTTSNDYFTVANSVDIPEPHLVALLKHLQTMDDAAVASIMQGGAPDFASDTATIADDHEYKNW</sequence>
<gene>
    <name evidence="7" type="ORF">Ae201684_017548</name>
</gene>
<protein>
    <recommendedName>
        <fullName evidence="6">FYVE-type domain-containing protein</fullName>
    </recommendedName>
</protein>
<dbReference type="VEuPathDB" id="FungiDB:AeMF1_003056"/>
<feature type="compositionally biased region" description="Low complexity" evidence="5">
    <location>
        <begin position="325"/>
        <end position="340"/>
    </location>
</feature>
<keyword evidence="8" id="KW-1185">Reference proteome</keyword>
<dbReference type="CDD" id="cd00065">
    <property type="entry name" value="FYVE_like_SF"/>
    <property type="match status" value="1"/>
</dbReference>
<dbReference type="Pfam" id="PF01363">
    <property type="entry name" value="FYVE"/>
    <property type="match status" value="1"/>
</dbReference>
<keyword evidence="3" id="KW-0862">Zinc</keyword>
<evidence type="ECO:0000259" key="6">
    <source>
        <dbReference type="PROSITE" id="PS50178"/>
    </source>
</evidence>
<evidence type="ECO:0000313" key="8">
    <source>
        <dbReference type="Proteomes" id="UP000481153"/>
    </source>
</evidence>
<dbReference type="PANTHER" id="PTHR13510:SF44">
    <property type="entry name" value="RABENOSYN-5"/>
    <property type="match status" value="1"/>
</dbReference>
<accession>A0A6G0WAI7</accession>
<evidence type="ECO:0000256" key="1">
    <source>
        <dbReference type="ARBA" id="ARBA00022723"/>
    </source>
</evidence>
<dbReference type="SUPFAM" id="SSF55961">
    <property type="entry name" value="Bet v1-like"/>
    <property type="match status" value="1"/>
</dbReference>
<dbReference type="GO" id="GO:0008270">
    <property type="term" value="F:zinc ion binding"/>
    <property type="evidence" value="ECO:0007669"/>
    <property type="project" value="UniProtKB-KW"/>
</dbReference>
<dbReference type="InterPro" id="IPR023393">
    <property type="entry name" value="START-like_dom_sf"/>
</dbReference>
<keyword evidence="2 4" id="KW-0863">Zinc-finger</keyword>
<dbReference type="InterPro" id="IPR011011">
    <property type="entry name" value="Znf_FYVE_PHD"/>
</dbReference>
<dbReference type="PROSITE" id="PS50178">
    <property type="entry name" value="ZF_FYVE"/>
    <property type="match status" value="1"/>
</dbReference>
<feature type="region of interest" description="Disordered" evidence="5">
    <location>
        <begin position="320"/>
        <end position="392"/>
    </location>
</feature>
<dbReference type="SMART" id="SM00064">
    <property type="entry name" value="FYVE"/>
    <property type="match status" value="1"/>
</dbReference>
<dbReference type="Gene3D" id="3.30.40.10">
    <property type="entry name" value="Zinc/RING finger domain, C3HC4 (zinc finger)"/>
    <property type="match status" value="1"/>
</dbReference>
<organism evidence="7 8">
    <name type="scientific">Aphanomyces euteiches</name>
    <dbReference type="NCBI Taxonomy" id="100861"/>
    <lineage>
        <taxon>Eukaryota</taxon>
        <taxon>Sar</taxon>
        <taxon>Stramenopiles</taxon>
        <taxon>Oomycota</taxon>
        <taxon>Saprolegniomycetes</taxon>
        <taxon>Saprolegniales</taxon>
        <taxon>Verrucalvaceae</taxon>
        <taxon>Aphanomyces</taxon>
    </lineage>
</organism>
<dbReference type="PANTHER" id="PTHR13510">
    <property type="entry name" value="FYVE-FINGER-CONTAINING RAB5 EFFECTOR PROTEIN RABENOSYN-5-RELATED"/>
    <property type="match status" value="1"/>
</dbReference>
<proteinExistence type="predicted"/>
<comment type="caution">
    <text evidence="7">The sequence shown here is derived from an EMBL/GenBank/DDBJ whole genome shotgun (WGS) entry which is preliminary data.</text>
</comment>
<dbReference type="Proteomes" id="UP000481153">
    <property type="component" value="Unassembled WGS sequence"/>
</dbReference>
<name>A0A6G0WAI7_9STRA</name>
<reference evidence="7 8" key="1">
    <citation type="submission" date="2019-07" db="EMBL/GenBank/DDBJ databases">
        <title>Genomics analysis of Aphanomyces spp. identifies a new class of oomycete effector associated with host adaptation.</title>
        <authorList>
            <person name="Gaulin E."/>
        </authorList>
    </citation>
    <scope>NUCLEOTIDE SEQUENCE [LARGE SCALE GENOMIC DNA]</scope>
    <source>
        <strain evidence="7 8">ATCC 201684</strain>
    </source>
</reference>
<evidence type="ECO:0000256" key="5">
    <source>
        <dbReference type="SAM" id="MobiDB-lite"/>
    </source>
</evidence>
<dbReference type="AlphaFoldDB" id="A0A6G0WAI7"/>
<dbReference type="EMBL" id="VJMJ01000301">
    <property type="protein sequence ID" value="KAF0723581.1"/>
    <property type="molecule type" value="Genomic_DNA"/>
</dbReference>
<dbReference type="InterPro" id="IPR052727">
    <property type="entry name" value="Rab4/Rab5_effector"/>
</dbReference>